<dbReference type="PANTHER" id="PTHR11733:SF188">
    <property type="entry name" value="NEPRILYSIN"/>
    <property type="match status" value="1"/>
</dbReference>
<feature type="region of interest" description="Disordered" evidence="2">
    <location>
        <begin position="36"/>
        <end position="125"/>
    </location>
</feature>
<proteinExistence type="inferred from homology"/>
<dbReference type="GO" id="GO:0004222">
    <property type="term" value="F:metalloendopeptidase activity"/>
    <property type="evidence" value="ECO:0007669"/>
    <property type="project" value="InterPro"/>
</dbReference>
<dbReference type="SUPFAM" id="SSF55486">
    <property type="entry name" value="Metalloproteases ('zincins'), catalytic domain"/>
    <property type="match status" value="1"/>
</dbReference>
<feature type="compositionally biased region" description="Basic residues" evidence="2">
    <location>
        <begin position="490"/>
        <end position="502"/>
    </location>
</feature>
<evidence type="ECO:0000256" key="2">
    <source>
        <dbReference type="SAM" id="MobiDB-lite"/>
    </source>
</evidence>
<dbReference type="Proteomes" id="UP001432027">
    <property type="component" value="Unassembled WGS sequence"/>
</dbReference>
<feature type="non-terminal residue" evidence="4">
    <location>
        <position position="1"/>
    </location>
</feature>
<name>A0AAV5SU02_9BILA</name>
<feature type="compositionally biased region" description="Pro residues" evidence="2">
    <location>
        <begin position="40"/>
        <end position="53"/>
    </location>
</feature>
<comment type="similarity">
    <text evidence="1">Belongs to the peptidase M13 family.</text>
</comment>
<dbReference type="InterPro" id="IPR008753">
    <property type="entry name" value="Peptidase_M13_N"/>
</dbReference>
<evidence type="ECO:0000313" key="4">
    <source>
        <dbReference type="EMBL" id="GMS86170.1"/>
    </source>
</evidence>
<feature type="compositionally biased region" description="Low complexity" evidence="2">
    <location>
        <begin position="83"/>
        <end position="94"/>
    </location>
</feature>
<dbReference type="InterPro" id="IPR042089">
    <property type="entry name" value="Peptidase_M13_dom_2"/>
</dbReference>
<dbReference type="EMBL" id="BTSX01000002">
    <property type="protein sequence ID" value="GMS86170.1"/>
    <property type="molecule type" value="Genomic_DNA"/>
</dbReference>
<feature type="region of interest" description="Disordered" evidence="2">
    <location>
        <begin position="483"/>
        <end position="506"/>
    </location>
</feature>
<dbReference type="InterPro" id="IPR000718">
    <property type="entry name" value="Peptidase_M13"/>
</dbReference>
<dbReference type="PANTHER" id="PTHR11733">
    <property type="entry name" value="ZINC METALLOPROTEASE FAMILY M13 NEPRILYSIN-RELATED"/>
    <property type="match status" value="1"/>
</dbReference>
<accession>A0AAV5SU02</accession>
<evidence type="ECO:0000256" key="1">
    <source>
        <dbReference type="ARBA" id="ARBA00007357"/>
    </source>
</evidence>
<evidence type="ECO:0000259" key="3">
    <source>
        <dbReference type="Pfam" id="PF05649"/>
    </source>
</evidence>
<dbReference type="InterPro" id="IPR024079">
    <property type="entry name" value="MetalloPept_cat_dom_sf"/>
</dbReference>
<dbReference type="PROSITE" id="PS51885">
    <property type="entry name" value="NEPRILYSIN"/>
    <property type="match status" value="1"/>
</dbReference>
<gene>
    <name evidence="4" type="ORF">PENTCL1PPCAC_8345</name>
</gene>
<sequence>ALVVAALGVAIASLVFNILIYSNQVNTSPVPAPNFAACPTPDPSTLPAAPPTPGNDARRITTESPVTSAVSDDKEIPDDQKITTPDSPDPSTDSTPPPSSDDGTETDPHNHLVPPPYTGPVSDNPAWKEAANRILATANLSVDPCDDFYQFTCGNYLQNTELEDGASRKATSDEAQYQINLGLANYFDSKKLRDLNSKTEQYQKIFLDICVADGKSTTDSAGRKAKWADLSKDLDKYLGFPLFGKDAVNKNRDEIFTAMGKMERQFTGGPLFTSIVTSDYKDSKKNALYINQPALRFDRDIYVKPQNSDKLDEYATEIRDLLLVYGHQTGRKINHNLWCPEPDRLNDVQCAQQIAEKTVNFERSLAMASWPDTELRNYQQQYSAVYTNLVLFYYDYQSLRLDNYVRALIDMPAEDSNLNGFKVVLAQPTYFAALEGMFGVNTIQNNDLTNYLAIHFLMENAAEYGIDIPSIDEINNRKEATTKSKSARYNTRRGHGARRIRRPPLNSNGLAANDRDALRASCIDTLIDYMPFGPGFTFVNNRAYRDEVRMDVEKQADNIFVQI</sequence>
<protein>
    <recommendedName>
        <fullName evidence="3">Peptidase M13 N-terminal domain-containing protein</fullName>
    </recommendedName>
</protein>
<dbReference type="Pfam" id="PF05649">
    <property type="entry name" value="Peptidase_M13_N"/>
    <property type="match status" value="1"/>
</dbReference>
<feature type="compositionally biased region" description="Basic and acidic residues" evidence="2">
    <location>
        <begin position="71"/>
        <end position="81"/>
    </location>
</feature>
<comment type="caution">
    <text evidence="4">The sequence shown here is derived from an EMBL/GenBank/DDBJ whole genome shotgun (WGS) entry which is preliminary data.</text>
</comment>
<keyword evidence="5" id="KW-1185">Reference proteome</keyword>
<dbReference type="Gene3D" id="1.10.1380.10">
    <property type="entry name" value="Neutral endopeptidase , domain2"/>
    <property type="match status" value="1"/>
</dbReference>
<feature type="non-terminal residue" evidence="4">
    <location>
        <position position="563"/>
    </location>
</feature>
<dbReference type="GO" id="GO:0005886">
    <property type="term" value="C:plasma membrane"/>
    <property type="evidence" value="ECO:0007669"/>
    <property type="project" value="TreeGrafter"/>
</dbReference>
<reference evidence="4" key="1">
    <citation type="submission" date="2023-10" db="EMBL/GenBank/DDBJ databases">
        <title>Genome assembly of Pristionchus species.</title>
        <authorList>
            <person name="Yoshida K."/>
            <person name="Sommer R.J."/>
        </authorList>
    </citation>
    <scope>NUCLEOTIDE SEQUENCE</scope>
    <source>
        <strain evidence="4">RS0144</strain>
    </source>
</reference>
<dbReference type="AlphaFoldDB" id="A0AAV5SU02"/>
<feature type="domain" description="Peptidase M13 N-terminal" evidence="3">
    <location>
        <begin position="144"/>
        <end position="559"/>
    </location>
</feature>
<organism evidence="4 5">
    <name type="scientific">Pristionchus entomophagus</name>
    <dbReference type="NCBI Taxonomy" id="358040"/>
    <lineage>
        <taxon>Eukaryota</taxon>
        <taxon>Metazoa</taxon>
        <taxon>Ecdysozoa</taxon>
        <taxon>Nematoda</taxon>
        <taxon>Chromadorea</taxon>
        <taxon>Rhabditida</taxon>
        <taxon>Rhabditina</taxon>
        <taxon>Diplogasteromorpha</taxon>
        <taxon>Diplogasteroidea</taxon>
        <taxon>Neodiplogasteridae</taxon>
        <taxon>Pristionchus</taxon>
    </lineage>
</organism>
<dbReference type="Gene3D" id="3.40.390.10">
    <property type="entry name" value="Collagenase (Catalytic Domain)"/>
    <property type="match status" value="1"/>
</dbReference>
<evidence type="ECO:0000313" key="5">
    <source>
        <dbReference type="Proteomes" id="UP001432027"/>
    </source>
</evidence>
<dbReference type="GO" id="GO:0016485">
    <property type="term" value="P:protein processing"/>
    <property type="evidence" value="ECO:0007669"/>
    <property type="project" value="TreeGrafter"/>
</dbReference>